<dbReference type="Proteomes" id="UP000003755">
    <property type="component" value="Unassembled WGS sequence"/>
</dbReference>
<reference evidence="1" key="1">
    <citation type="submission" date="2009-09" db="EMBL/GenBank/DDBJ databases">
        <authorList>
            <person name="Weinstock G."/>
            <person name="Sodergren E."/>
            <person name="Clifton S."/>
            <person name="Fulton L."/>
            <person name="Fulton B."/>
            <person name="Courtney L."/>
            <person name="Fronick C."/>
            <person name="Harrison M."/>
            <person name="Strong C."/>
            <person name="Farmer C."/>
            <person name="Delahaunty K."/>
            <person name="Markovic C."/>
            <person name="Hall O."/>
            <person name="Minx P."/>
            <person name="Tomlinson C."/>
            <person name="Mitreva M."/>
            <person name="Nelson J."/>
            <person name="Hou S."/>
            <person name="Wollam A."/>
            <person name="Pepin K.H."/>
            <person name="Johnson M."/>
            <person name="Bhonagiri V."/>
            <person name="Nash W.E."/>
            <person name="Warren W."/>
            <person name="Chinwalla A."/>
            <person name="Mardis E.R."/>
            <person name="Wilson R.K."/>
        </authorList>
    </citation>
    <scope>NUCLEOTIDE SEQUENCE [LARGE SCALE GENOMIC DNA]</scope>
    <source>
        <strain evidence="1">DSM 20583</strain>
    </source>
</reference>
<name>C9LAJ2_BLAHA</name>
<evidence type="ECO:0000313" key="1">
    <source>
        <dbReference type="EMBL" id="EEX20990.1"/>
    </source>
</evidence>
<proteinExistence type="predicted"/>
<sequence>MKFLFERDNIIYAKCMNCDRILKFKRFELGEVKTGVECFCGNISNSIDGMQEKNQTEHKNCERKVNVTKSTDSNSSVQTSTASSQIGPVCPTCGSRNVSKISLTSKAVGGAMFGIFSSNIRNTFKCNNCGYKW</sequence>
<keyword evidence="2" id="KW-1185">Reference proteome</keyword>
<organism evidence="1 2">
    <name type="scientific">Blautia hansenii DSM 20583</name>
    <dbReference type="NCBI Taxonomy" id="537007"/>
    <lineage>
        <taxon>Bacteria</taxon>
        <taxon>Bacillati</taxon>
        <taxon>Bacillota</taxon>
        <taxon>Clostridia</taxon>
        <taxon>Lachnospirales</taxon>
        <taxon>Lachnospiraceae</taxon>
        <taxon>Blautia</taxon>
    </lineage>
</organism>
<evidence type="ECO:0000313" key="2">
    <source>
        <dbReference type="Proteomes" id="UP000003755"/>
    </source>
</evidence>
<protein>
    <submittedName>
        <fullName evidence="1">Uncharacterized protein</fullName>
    </submittedName>
</protein>
<dbReference type="STRING" id="537007.BLAHAN_06442"/>
<comment type="caution">
    <text evidence="1">The sequence shown here is derived from an EMBL/GenBank/DDBJ whole genome shotgun (WGS) entry which is preliminary data.</text>
</comment>
<dbReference type="AlphaFoldDB" id="C9LAJ2"/>
<dbReference type="HOGENOM" id="CLU_1944560_0_0_9"/>
<accession>C9LAJ2</accession>
<dbReference type="EMBL" id="ABYU02000030">
    <property type="protein sequence ID" value="EEX20990.1"/>
    <property type="molecule type" value="Genomic_DNA"/>
</dbReference>
<gene>
    <name evidence="1" type="ORF">BLAHAN_06442</name>
</gene>
<dbReference type="RefSeq" id="WP_003022969.1">
    <property type="nucleotide sequence ID" value="NZ_CP022413.2"/>
</dbReference>
<dbReference type="eggNOG" id="ENOG5033C4U">
    <property type="taxonomic scope" value="Bacteria"/>
</dbReference>